<protein>
    <submittedName>
        <fullName evidence="2">Hydroxyacylglutathione hydrolase</fullName>
    </submittedName>
</protein>
<gene>
    <name evidence="2" type="ORF">SY89_00817</name>
</gene>
<dbReference type="Pfam" id="PF00753">
    <property type="entry name" value="Lactamase_B"/>
    <property type="match status" value="1"/>
</dbReference>
<dbReference type="Proteomes" id="UP000050535">
    <property type="component" value="Unassembled WGS sequence"/>
</dbReference>
<dbReference type="PATRIC" id="fig|699431.3.peg.848"/>
<dbReference type="AlphaFoldDB" id="A0A0P7GX41"/>
<evidence type="ECO:0000313" key="3">
    <source>
        <dbReference type="Proteomes" id="UP000050535"/>
    </source>
</evidence>
<dbReference type="PANTHER" id="PTHR42951">
    <property type="entry name" value="METALLO-BETA-LACTAMASE DOMAIN-CONTAINING"/>
    <property type="match status" value="1"/>
</dbReference>
<comment type="caution">
    <text evidence="2">The sequence shown here is derived from an EMBL/GenBank/DDBJ whole genome shotgun (WGS) entry which is preliminary data.</text>
</comment>
<dbReference type="STRING" id="699431.SY89_00817"/>
<dbReference type="Gene3D" id="3.60.15.10">
    <property type="entry name" value="Ribonuclease Z/Hydroxyacylglutathione hydrolase-like"/>
    <property type="match status" value="1"/>
</dbReference>
<evidence type="ECO:0000313" key="2">
    <source>
        <dbReference type="EMBL" id="KPN30095.1"/>
    </source>
</evidence>
<dbReference type="RefSeq" id="WP_054583187.1">
    <property type="nucleotide sequence ID" value="NZ_LGUC01000001.1"/>
</dbReference>
<dbReference type="SMART" id="SM00849">
    <property type="entry name" value="Lactamase_B"/>
    <property type="match status" value="1"/>
</dbReference>
<dbReference type="EMBL" id="LGUC01000001">
    <property type="protein sequence ID" value="KPN30095.1"/>
    <property type="molecule type" value="Genomic_DNA"/>
</dbReference>
<name>A0A0P7GX41_9EURY</name>
<dbReference type="CDD" id="cd07721">
    <property type="entry name" value="yflN-like_MBL-fold"/>
    <property type="match status" value="1"/>
</dbReference>
<evidence type="ECO:0000259" key="1">
    <source>
        <dbReference type="SMART" id="SM00849"/>
    </source>
</evidence>
<dbReference type="InterPro" id="IPR050855">
    <property type="entry name" value="NDM-1-like"/>
</dbReference>
<organism evidence="2 3">
    <name type="scientific">Halolamina pelagica</name>
    <dbReference type="NCBI Taxonomy" id="699431"/>
    <lineage>
        <taxon>Archaea</taxon>
        <taxon>Methanobacteriati</taxon>
        <taxon>Methanobacteriota</taxon>
        <taxon>Stenosarchaea group</taxon>
        <taxon>Halobacteria</taxon>
        <taxon>Halobacteriales</taxon>
        <taxon>Haloferacaceae</taxon>
    </lineage>
</organism>
<dbReference type="OrthoDB" id="197151at2157"/>
<dbReference type="InterPro" id="IPR001279">
    <property type="entry name" value="Metallo-B-lactamas"/>
</dbReference>
<accession>A0A0P7GX41</accession>
<feature type="domain" description="Metallo-beta-lactamase" evidence="1">
    <location>
        <begin position="16"/>
        <end position="206"/>
    </location>
</feature>
<dbReference type="PANTHER" id="PTHR42951:SF4">
    <property type="entry name" value="ACYL-COENZYME A THIOESTERASE MBLAC2"/>
    <property type="match status" value="1"/>
</dbReference>
<dbReference type="GO" id="GO:0016787">
    <property type="term" value="F:hydrolase activity"/>
    <property type="evidence" value="ECO:0007669"/>
    <property type="project" value="UniProtKB-KW"/>
</dbReference>
<reference evidence="3" key="1">
    <citation type="submission" date="2013-11" db="EMBL/GenBank/DDBJ databases">
        <authorList>
            <person name="Hoang H.T."/>
            <person name="Killian M.L."/>
            <person name="Madson D.M."/>
            <person name="Arruda P.H.E."/>
            <person name="Sun D."/>
            <person name="Schwartz K.J."/>
            <person name="Yoon K."/>
        </authorList>
    </citation>
    <scope>NUCLEOTIDE SEQUENCE [LARGE SCALE GENOMIC DNA]</scope>
    <source>
        <strain evidence="3">CDK2</strain>
    </source>
</reference>
<dbReference type="InterPro" id="IPR036866">
    <property type="entry name" value="RibonucZ/Hydroxyglut_hydro"/>
</dbReference>
<dbReference type="SUPFAM" id="SSF56281">
    <property type="entry name" value="Metallo-hydrolase/oxidoreductase"/>
    <property type="match status" value="1"/>
</dbReference>
<keyword evidence="3" id="KW-1185">Reference proteome</keyword>
<keyword evidence="2" id="KW-0378">Hydrolase</keyword>
<sequence length="225" mass="23668">MVRELSPGVWQFELRGVNAYLIEDDGGPTLVDAGTPRDADDIRTGLAEAGYEPGDVGRVLLTHYDLDHVGGLAGLTPELDAPVYAHRLDAELLTGERSPPLTNHKGALQRLLGLFVTRPPLEIEHVEDGDEVGPFTAYHTPGHSPGHVVFVSEDHGAAVLGDLVAGGDGELEPSGWLMSYDTAAVAASIRDLAERAPEFELACVGHGEPLTTGGSDALAALAARL</sequence>
<proteinExistence type="predicted"/>